<comment type="similarity">
    <text evidence="2">Belongs to the metallo-beta-lactamase superfamily.</text>
</comment>
<evidence type="ECO:0000256" key="3">
    <source>
        <dbReference type="ARBA" id="ARBA00022723"/>
    </source>
</evidence>
<dbReference type="SMART" id="SM00849">
    <property type="entry name" value="Lactamase_B"/>
    <property type="match status" value="1"/>
</dbReference>
<evidence type="ECO:0000259" key="8">
    <source>
        <dbReference type="SMART" id="SM00849"/>
    </source>
</evidence>
<proteinExistence type="inferred from homology"/>
<evidence type="ECO:0000256" key="7">
    <source>
        <dbReference type="SAM" id="SignalP"/>
    </source>
</evidence>
<reference evidence="10" key="1">
    <citation type="journal article" date="2019" name="Int. J. Syst. Evol. Microbiol.">
        <title>The Global Catalogue of Microorganisms (GCM) 10K type strain sequencing project: providing services to taxonomists for standard genome sequencing and annotation.</title>
        <authorList>
            <consortium name="The Broad Institute Genomics Platform"/>
            <consortium name="The Broad Institute Genome Sequencing Center for Infectious Disease"/>
            <person name="Wu L."/>
            <person name="Ma J."/>
        </authorList>
    </citation>
    <scope>NUCLEOTIDE SEQUENCE [LARGE SCALE GENOMIC DNA]</scope>
    <source>
        <strain evidence="10">CGMCC 1.15928</strain>
    </source>
</reference>
<feature type="region of interest" description="Disordered" evidence="6">
    <location>
        <begin position="181"/>
        <end position="203"/>
    </location>
</feature>
<dbReference type="Gene3D" id="3.60.15.10">
    <property type="entry name" value="Ribonuclease Z/Hydroxyacylglutathione hydrolase-like"/>
    <property type="match status" value="1"/>
</dbReference>
<evidence type="ECO:0000313" key="10">
    <source>
        <dbReference type="Proteomes" id="UP000628854"/>
    </source>
</evidence>
<dbReference type="InterPro" id="IPR036866">
    <property type="entry name" value="RibonucZ/Hydroxyglut_hydro"/>
</dbReference>
<name>A0ABQ1JLT9_9PROT</name>
<dbReference type="InterPro" id="IPR051013">
    <property type="entry name" value="MBL_superfamily_lactonases"/>
</dbReference>
<accession>A0ABQ1JLT9</accession>
<dbReference type="EMBL" id="BMKF01000002">
    <property type="protein sequence ID" value="GGB69135.1"/>
    <property type="molecule type" value="Genomic_DNA"/>
</dbReference>
<evidence type="ECO:0000256" key="4">
    <source>
        <dbReference type="ARBA" id="ARBA00022801"/>
    </source>
</evidence>
<comment type="caution">
    <text evidence="9">The sequence shown here is derived from an EMBL/GenBank/DDBJ whole genome shotgun (WGS) entry which is preliminary data.</text>
</comment>
<protein>
    <submittedName>
        <fullName evidence="9">MBL fold metallo-hydrolase</fullName>
    </submittedName>
</protein>
<dbReference type="Pfam" id="PF00753">
    <property type="entry name" value="Lactamase_B"/>
    <property type="match status" value="1"/>
</dbReference>
<dbReference type="PANTHER" id="PTHR42978:SF2">
    <property type="entry name" value="102 KBASES UNSTABLE REGION: FROM 1 TO 119443"/>
    <property type="match status" value="1"/>
</dbReference>
<evidence type="ECO:0000256" key="1">
    <source>
        <dbReference type="ARBA" id="ARBA00001947"/>
    </source>
</evidence>
<feature type="domain" description="Metallo-beta-lactamase" evidence="8">
    <location>
        <begin position="88"/>
        <end position="303"/>
    </location>
</feature>
<evidence type="ECO:0000313" key="9">
    <source>
        <dbReference type="EMBL" id="GGB69135.1"/>
    </source>
</evidence>
<gene>
    <name evidence="9" type="ORF">GCM10011503_17200</name>
</gene>
<evidence type="ECO:0000256" key="5">
    <source>
        <dbReference type="ARBA" id="ARBA00022833"/>
    </source>
</evidence>
<keyword evidence="7" id="KW-0732">Signal</keyword>
<feature type="signal peptide" evidence="7">
    <location>
        <begin position="1"/>
        <end position="27"/>
    </location>
</feature>
<keyword evidence="3" id="KW-0479">Metal-binding</keyword>
<evidence type="ECO:0000256" key="2">
    <source>
        <dbReference type="ARBA" id="ARBA00007749"/>
    </source>
</evidence>
<feature type="region of interest" description="Disordered" evidence="6">
    <location>
        <begin position="23"/>
        <end position="49"/>
    </location>
</feature>
<sequence length="316" mass="33745">MKNIALAAMGAIAIGLASCSGSTDAPAKDAETPPASEPGTPAPPASASAGGTVESIQLIKLDCGSVYVSDLDIFSTAGDYAGQTDTFDVTCWLIRHPDGDLLWDLGLPGILTSQDEQTTGVFTVSLDRTIADQLADLGLAMSDIEYLAVSHSHFDHVGQADLIDGSLWLVNQREYDYMFPEPEVSDETPDEAEPSADGADSSNQFPAFERLEYQLIPDNYDVFGDGSVIIFQTPGHTPGHSSLLVNLPETGPVMLTGDLWHMSASRTLKRVPQFNTNEADTLASMEAFEAKAAELGAKVIIQHEDADTDPLPEVMR</sequence>
<keyword evidence="4" id="KW-0378">Hydrolase</keyword>
<dbReference type="Proteomes" id="UP000628854">
    <property type="component" value="Unassembled WGS sequence"/>
</dbReference>
<feature type="chain" id="PRO_5045118171" evidence="7">
    <location>
        <begin position="28"/>
        <end position="316"/>
    </location>
</feature>
<dbReference type="PANTHER" id="PTHR42978">
    <property type="entry name" value="QUORUM-QUENCHING LACTONASE YTNP-RELATED-RELATED"/>
    <property type="match status" value="1"/>
</dbReference>
<feature type="compositionally biased region" description="Low complexity" evidence="6">
    <location>
        <begin position="32"/>
        <end position="49"/>
    </location>
</feature>
<dbReference type="CDD" id="cd07729">
    <property type="entry name" value="AHL_lactonase_MBL-fold"/>
    <property type="match status" value="1"/>
</dbReference>
<organism evidence="9 10">
    <name type="scientific">Henriciella pelagia</name>
    <dbReference type="NCBI Taxonomy" id="1977912"/>
    <lineage>
        <taxon>Bacteria</taxon>
        <taxon>Pseudomonadati</taxon>
        <taxon>Pseudomonadota</taxon>
        <taxon>Alphaproteobacteria</taxon>
        <taxon>Hyphomonadales</taxon>
        <taxon>Hyphomonadaceae</taxon>
        <taxon>Henriciella</taxon>
    </lineage>
</organism>
<feature type="compositionally biased region" description="Acidic residues" evidence="6">
    <location>
        <begin position="183"/>
        <end position="194"/>
    </location>
</feature>
<keyword evidence="10" id="KW-1185">Reference proteome</keyword>
<keyword evidence="5" id="KW-0862">Zinc</keyword>
<dbReference type="RefSeq" id="WP_084392914.1">
    <property type="nucleotide sequence ID" value="NZ_BMKF01000002.1"/>
</dbReference>
<dbReference type="SUPFAM" id="SSF56281">
    <property type="entry name" value="Metallo-hydrolase/oxidoreductase"/>
    <property type="match status" value="1"/>
</dbReference>
<dbReference type="PROSITE" id="PS51257">
    <property type="entry name" value="PROKAR_LIPOPROTEIN"/>
    <property type="match status" value="1"/>
</dbReference>
<dbReference type="InterPro" id="IPR001279">
    <property type="entry name" value="Metallo-B-lactamas"/>
</dbReference>
<comment type="cofactor">
    <cofactor evidence="1">
        <name>Zn(2+)</name>
        <dbReference type="ChEBI" id="CHEBI:29105"/>
    </cofactor>
</comment>
<evidence type="ECO:0000256" key="6">
    <source>
        <dbReference type="SAM" id="MobiDB-lite"/>
    </source>
</evidence>